<proteinExistence type="predicted"/>
<sequence length="183" mass="19882">MASGSSPPEKPTRARKTWEECTACGDGRATGGCAQRWAGRCPQMKTGQLLPVPEDIWKASSRAARAALQPRPNLQAILPGLRAARNREQDVGLGPAQAFVERRCGGMQDAGRVVWVPAREQGVQMCMSVDSATWACLTACPETERLLVETSSSRNTPLVSSDFPRGPRRDVGAEVLVYDRDKM</sequence>
<keyword evidence="2" id="KW-1185">Reference proteome</keyword>
<evidence type="ECO:0000313" key="1">
    <source>
        <dbReference type="EMBL" id="OWP01187.1"/>
    </source>
</evidence>
<gene>
    <name evidence="1" type="ORF">B2J93_5467</name>
</gene>
<dbReference type="Proteomes" id="UP000242519">
    <property type="component" value="Unassembled WGS sequence"/>
</dbReference>
<dbReference type="AlphaFoldDB" id="A0A218YZG4"/>
<reference evidence="1 2" key="1">
    <citation type="submission" date="2017-04" db="EMBL/GenBank/DDBJ databases">
        <title>Draft genome sequence of Marssonina coronaria NL1: causal agent of apple blotch.</title>
        <authorList>
            <person name="Cheng Q."/>
        </authorList>
    </citation>
    <scope>NUCLEOTIDE SEQUENCE [LARGE SCALE GENOMIC DNA]</scope>
    <source>
        <strain evidence="1 2">NL1</strain>
    </source>
</reference>
<dbReference type="InParanoid" id="A0A218YZG4"/>
<name>A0A218YZG4_9HELO</name>
<dbReference type="EMBL" id="MZNU01000281">
    <property type="protein sequence ID" value="OWP01187.1"/>
    <property type="molecule type" value="Genomic_DNA"/>
</dbReference>
<evidence type="ECO:0000313" key="2">
    <source>
        <dbReference type="Proteomes" id="UP000242519"/>
    </source>
</evidence>
<organism evidence="1 2">
    <name type="scientific">Diplocarpon coronariae</name>
    <dbReference type="NCBI Taxonomy" id="2795749"/>
    <lineage>
        <taxon>Eukaryota</taxon>
        <taxon>Fungi</taxon>
        <taxon>Dikarya</taxon>
        <taxon>Ascomycota</taxon>
        <taxon>Pezizomycotina</taxon>
        <taxon>Leotiomycetes</taxon>
        <taxon>Helotiales</taxon>
        <taxon>Drepanopezizaceae</taxon>
        <taxon>Diplocarpon</taxon>
    </lineage>
</organism>
<accession>A0A218YZG4</accession>
<comment type="caution">
    <text evidence="1">The sequence shown here is derived from an EMBL/GenBank/DDBJ whole genome shotgun (WGS) entry which is preliminary data.</text>
</comment>
<protein>
    <submittedName>
        <fullName evidence="1">Uncharacterized protein</fullName>
    </submittedName>
</protein>